<dbReference type="Proteomes" id="UP001500420">
    <property type="component" value="Unassembled WGS sequence"/>
</dbReference>
<dbReference type="InterPro" id="IPR056163">
    <property type="entry name" value="TbsP_C"/>
</dbReference>
<protein>
    <submittedName>
        <fullName evidence="3">DUF5821 family protein</fullName>
    </submittedName>
</protein>
<dbReference type="Pfam" id="PF19138">
    <property type="entry name" value="TbsP_N"/>
    <property type="match status" value="1"/>
</dbReference>
<gene>
    <name evidence="3" type="ORF">GCM10009020_15940</name>
</gene>
<dbReference type="NCBIfam" id="NF047393">
    <property type="entry name" value="TransRegTbspHalo"/>
    <property type="match status" value="1"/>
</dbReference>
<name>A0AAV3T9U9_9EURY</name>
<evidence type="ECO:0000313" key="3">
    <source>
        <dbReference type="EMBL" id="GAA0670539.1"/>
    </source>
</evidence>
<feature type="domain" description="Transcriptional regulator TbsP N-terminal" evidence="1">
    <location>
        <begin position="13"/>
        <end position="156"/>
    </location>
</feature>
<feature type="domain" description="Transcriptional regulator TbsP-like C-terminal" evidence="2">
    <location>
        <begin position="157"/>
        <end position="278"/>
    </location>
</feature>
<dbReference type="EMBL" id="BAAADV010000002">
    <property type="protein sequence ID" value="GAA0670539.1"/>
    <property type="molecule type" value="Genomic_DNA"/>
</dbReference>
<dbReference type="Pfam" id="PF23336">
    <property type="entry name" value="HTH_TbsP_C"/>
    <property type="match status" value="1"/>
</dbReference>
<sequence>MLTDPQVYTEMNSNLLDRQLDDILRELLAESDDELFLVNPSREAIESFVDVATAFEDDRPLVRLLADERTLKDVMDDFIVASNTADLVDADVLELRTTESPPGNSLALTADAVVALVDAGSQVGGLVSDDDGFVESASDAYQSRWESADEYNLRTPPITRVRETLSEEISPEAEDDFSNILDSLETARGDGDGLDEVTISLLVAAKNEALLYDISKWGEDVGIASKATFSRTKTKLEDMGLIDTEKVPIDVGRPRLRLKLGDDRLTDADNGQLATTAQSILN</sequence>
<keyword evidence="4" id="KW-1185">Reference proteome</keyword>
<evidence type="ECO:0000313" key="4">
    <source>
        <dbReference type="Proteomes" id="UP001500420"/>
    </source>
</evidence>
<proteinExistence type="predicted"/>
<accession>A0AAV3T9U9</accession>
<reference evidence="3 4" key="1">
    <citation type="journal article" date="2019" name="Int. J. Syst. Evol. Microbiol.">
        <title>The Global Catalogue of Microorganisms (GCM) 10K type strain sequencing project: providing services to taxonomists for standard genome sequencing and annotation.</title>
        <authorList>
            <consortium name="The Broad Institute Genomics Platform"/>
            <consortium name="The Broad Institute Genome Sequencing Center for Infectious Disease"/>
            <person name="Wu L."/>
            <person name="Ma J."/>
        </authorList>
    </citation>
    <scope>NUCLEOTIDE SEQUENCE [LARGE SCALE GENOMIC DNA]</scope>
    <source>
        <strain evidence="3 4">JCM 16328</strain>
    </source>
</reference>
<dbReference type="AlphaFoldDB" id="A0AAV3T9U9"/>
<comment type="caution">
    <text evidence="3">The sequence shown here is derived from an EMBL/GenBank/DDBJ whole genome shotgun (WGS) entry which is preliminary data.</text>
</comment>
<evidence type="ECO:0000259" key="2">
    <source>
        <dbReference type="Pfam" id="PF23336"/>
    </source>
</evidence>
<organism evidence="3 4">
    <name type="scientific">Natronoarchaeum mannanilyticum</name>
    <dbReference type="NCBI Taxonomy" id="926360"/>
    <lineage>
        <taxon>Archaea</taxon>
        <taxon>Methanobacteriati</taxon>
        <taxon>Methanobacteriota</taxon>
        <taxon>Stenosarchaea group</taxon>
        <taxon>Halobacteria</taxon>
        <taxon>Halobacteriales</taxon>
        <taxon>Natronoarchaeaceae</taxon>
    </lineage>
</organism>
<evidence type="ECO:0000259" key="1">
    <source>
        <dbReference type="Pfam" id="PF19138"/>
    </source>
</evidence>
<dbReference type="InterPro" id="IPR043859">
    <property type="entry name" value="TbsP-like_N"/>
</dbReference>